<proteinExistence type="predicted"/>
<evidence type="ECO:0000313" key="3">
    <source>
        <dbReference type="Proteomes" id="UP000237839"/>
    </source>
</evidence>
<dbReference type="CDD" id="cd03192">
    <property type="entry name" value="GST_C_Sigma_like"/>
    <property type="match status" value="1"/>
</dbReference>
<dbReference type="GO" id="GO:0004364">
    <property type="term" value="F:glutathione transferase activity"/>
    <property type="evidence" value="ECO:0007669"/>
    <property type="project" value="TreeGrafter"/>
</dbReference>
<reference evidence="2 3" key="1">
    <citation type="submission" date="2018-02" db="EMBL/GenBank/DDBJ databases">
        <title>Solimicrobium silvestre gen. nov., sp. nov., isolated from alpine forest soil.</title>
        <authorList>
            <person name="Margesin R."/>
            <person name="Albuquerque L."/>
            <person name="Zhang D.-C."/>
            <person name="Froufe H.J.C."/>
            <person name="Severino R."/>
            <person name="Roxo I."/>
            <person name="Egas C."/>
            <person name="Da Costa M.S."/>
        </authorList>
    </citation>
    <scope>NUCLEOTIDE SEQUENCE [LARGE SCALE GENOMIC DNA]</scope>
    <source>
        <strain evidence="2 3">S20-91</strain>
    </source>
</reference>
<dbReference type="InterPro" id="IPR010987">
    <property type="entry name" value="Glutathione-S-Trfase_C-like"/>
</dbReference>
<evidence type="ECO:0000313" key="2">
    <source>
        <dbReference type="EMBL" id="PRC90732.1"/>
    </source>
</evidence>
<organism evidence="2 3">
    <name type="scientific">Solimicrobium silvestre</name>
    <dbReference type="NCBI Taxonomy" id="2099400"/>
    <lineage>
        <taxon>Bacteria</taxon>
        <taxon>Pseudomonadati</taxon>
        <taxon>Pseudomonadota</taxon>
        <taxon>Betaproteobacteria</taxon>
        <taxon>Burkholderiales</taxon>
        <taxon>Oxalobacteraceae</taxon>
        <taxon>Solimicrobium</taxon>
    </lineage>
</organism>
<evidence type="ECO:0000259" key="1">
    <source>
        <dbReference type="PROSITE" id="PS50405"/>
    </source>
</evidence>
<dbReference type="PANTHER" id="PTHR11571:SF263">
    <property type="entry name" value="GLUTATHIONE S-TRANSFERASE"/>
    <property type="match status" value="1"/>
</dbReference>
<comment type="caution">
    <text evidence="2">The sequence shown here is derived from an EMBL/GenBank/DDBJ whole genome shotgun (WGS) entry which is preliminary data.</text>
</comment>
<dbReference type="PANTHER" id="PTHR11571">
    <property type="entry name" value="GLUTATHIONE S-TRANSFERASE"/>
    <property type="match status" value="1"/>
</dbReference>
<accession>A0A2S9GSN0</accession>
<dbReference type="EMBL" id="PUGF01000037">
    <property type="protein sequence ID" value="PRC90732.1"/>
    <property type="molecule type" value="Genomic_DNA"/>
</dbReference>
<dbReference type="SUPFAM" id="SSF52833">
    <property type="entry name" value="Thioredoxin-like"/>
    <property type="match status" value="1"/>
</dbReference>
<dbReference type="Pfam" id="PF14497">
    <property type="entry name" value="GST_C_3"/>
    <property type="match status" value="1"/>
</dbReference>
<dbReference type="OrthoDB" id="6043394at2"/>
<gene>
    <name evidence="2" type="ORF">S2091_4558</name>
</gene>
<dbReference type="PROSITE" id="PS50405">
    <property type="entry name" value="GST_CTER"/>
    <property type="match status" value="1"/>
</dbReference>
<name>A0A2S9GSN0_9BURK</name>
<keyword evidence="2" id="KW-0808">Transferase</keyword>
<protein>
    <submittedName>
        <fullName evidence="2">Glutathione S-transferase, C-terminal domain</fullName>
    </submittedName>
</protein>
<dbReference type="InterPro" id="IPR004046">
    <property type="entry name" value="GST_C"/>
</dbReference>
<dbReference type="Gene3D" id="1.20.1050.10">
    <property type="match status" value="1"/>
</dbReference>
<dbReference type="Gene3D" id="3.40.30.10">
    <property type="entry name" value="Glutaredoxin"/>
    <property type="match status" value="1"/>
</dbReference>
<dbReference type="InterPro" id="IPR036282">
    <property type="entry name" value="Glutathione-S-Trfase_C_sf"/>
</dbReference>
<dbReference type="GO" id="GO:0006749">
    <property type="term" value="P:glutathione metabolic process"/>
    <property type="evidence" value="ECO:0007669"/>
    <property type="project" value="TreeGrafter"/>
</dbReference>
<dbReference type="SUPFAM" id="SSF47616">
    <property type="entry name" value="GST C-terminal domain-like"/>
    <property type="match status" value="1"/>
</dbReference>
<dbReference type="FunFam" id="1.20.1050.10:FF:000051">
    <property type="entry name" value="Glutathione S-transferase"/>
    <property type="match status" value="1"/>
</dbReference>
<dbReference type="AlphaFoldDB" id="A0A2S9GSN0"/>
<dbReference type="InterPro" id="IPR036249">
    <property type="entry name" value="Thioredoxin-like_sf"/>
</dbReference>
<dbReference type="InterPro" id="IPR050213">
    <property type="entry name" value="GST_superfamily"/>
</dbReference>
<feature type="domain" description="GST C-terminal" evidence="1">
    <location>
        <begin position="92"/>
        <end position="228"/>
    </location>
</feature>
<dbReference type="Proteomes" id="UP000237839">
    <property type="component" value="Unassembled WGS sequence"/>
</dbReference>
<keyword evidence="3" id="KW-1185">Reference proteome</keyword>
<dbReference type="RefSeq" id="WP_105534283.1">
    <property type="nucleotide sequence ID" value="NZ_PUGF01000037.1"/>
</dbReference>
<sequence>MRFELYYWPTIQGRGEYIRLALEQAGAKYIDVARRAESSGMGVQAMVDLMNNNEAPYPPFAPPFLKAGELIIAQTANILLFLGPQLGLVGVDESSRIWAHQLQLTVSDFVTEVHDTHHPIAGGLYYKDQKPEAKRCAADFIETRLPKFLGYFEHVIECNPFGDQFMIGAELSYVDLSIFQIIEGLRYAFPNAMKKTEFSYPLLLDLHHRVALQPRIARYLKSTRRVPFSKQGIFRHYNELDV</sequence>